<feature type="transmembrane region" description="Helical" evidence="1">
    <location>
        <begin position="21"/>
        <end position="38"/>
    </location>
</feature>
<name>A0A5M8Q2W5_9BACT</name>
<evidence type="ECO:0000313" key="5">
    <source>
        <dbReference type="Proteomes" id="UP001570846"/>
    </source>
</evidence>
<protein>
    <submittedName>
        <fullName evidence="2">Uncharacterized protein</fullName>
    </submittedName>
</protein>
<dbReference type="RefSeq" id="WP_149100553.1">
    <property type="nucleotide sequence ID" value="NZ_BMMG01000009.1"/>
</dbReference>
<evidence type="ECO:0000256" key="1">
    <source>
        <dbReference type="SAM" id="Phobius"/>
    </source>
</evidence>
<accession>A0A5M8Q2W5</accession>
<dbReference type="EMBL" id="VKKZ01000026">
    <property type="protein sequence ID" value="KAA6430237.1"/>
    <property type="molecule type" value="Genomic_DNA"/>
</dbReference>
<keyword evidence="5" id="KW-1185">Reference proteome</keyword>
<keyword evidence="1" id="KW-0812">Transmembrane</keyword>
<evidence type="ECO:0000313" key="3">
    <source>
        <dbReference type="EMBL" id="MFA1773480.1"/>
    </source>
</evidence>
<keyword evidence="1" id="KW-1133">Transmembrane helix</keyword>
<dbReference type="AlphaFoldDB" id="A0A5M8Q2W5"/>
<comment type="caution">
    <text evidence="2">The sequence shown here is derived from an EMBL/GenBank/DDBJ whole genome shotgun (WGS) entry which is preliminary data.</text>
</comment>
<evidence type="ECO:0000313" key="2">
    <source>
        <dbReference type="EMBL" id="KAA6430237.1"/>
    </source>
</evidence>
<proteinExistence type="predicted"/>
<dbReference type="Proteomes" id="UP000323866">
    <property type="component" value="Unassembled WGS sequence"/>
</dbReference>
<sequence length="189" mass="21544">MSRRGRRTLGVPTFPMPLSGRFMPATLLIILGLGLMIFKNFTQEVKTAQDLVVKEGTLINYSFKKTPEGERDYGIWLREFAERFELEGPEEASFDTTAFKAAIKPGDRLRVEYSDRQDVLENGGVRTLYGLTAPAKKLSFFEGQETVQKQNSGLVTYGIYGFLALGILLYIWQLIRFQREQKAYEETHG</sequence>
<dbReference type="OrthoDB" id="892954at2"/>
<keyword evidence="1" id="KW-0472">Membrane</keyword>
<reference evidence="2 4" key="2">
    <citation type="submission" date="2019-09" db="EMBL/GenBank/DDBJ databases">
        <title>A bacterium isolated from glacier soil.</title>
        <authorList>
            <person name="Liu Q."/>
        </authorList>
    </citation>
    <scope>NUCLEOTIDE SEQUENCE [LARGE SCALE GENOMIC DNA]</scope>
    <source>
        <strain evidence="2 4">MDT1-10-3</strain>
    </source>
</reference>
<dbReference type="EMBL" id="JBGOGF010000013">
    <property type="protein sequence ID" value="MFA1773480.1"/>
    <property type="molecule type" value="Genomic_DNA"/>
</dbReference>
<gene>
    <name evidence="3" type="ORF">ACD591_19420</name>
    <name evidence="2" type="ORF">FOE74_20695</name>
</gene>
<reference evidence="2 4" key="1">
    <citation type="submission" date="2019-07" db="EMBL/GenBank/DDBJ databases">
        <authorList>
            <person name="Qu J.-H."/>
        </authorList>
    </citation>
    <scope>NUCLEOTIDE SEQUENCE [LARGE SCALE GENOMIC DNA]</scope>
    <source>
        <strain evidence="2 4">MDT1-10-3</strain>
    </source>
</reference>
<evidence type="ECO:0000313" key="4">
    <source>
        <dbReference type="Proteomes" id="UP000323866"/>
    </source>
</evidence>
<organism evidence="2 4">
    <name type="scientific">Rufibacter glacialis</name>
    <dbReference type="NCBI Taxonomy" id="1259555"/>
    <lineage>
        <taxon>Bacteria</taxon>
        <taxon>Pseudomonadati</taxon>
        <taxon>Bacteroidota</taxon>
        <taxon>Cytophagia</taxon>
        <taxon>Cytophagales</taxon>
        <taxon>Hymenobacteraceae</taxon>
        <taxon>Rufibacter</taxon>
    </lineage>
</organism>
<reference evidence="3 5" key="3">
    <citation type="submission" date="2024-08" db="EMBL/GenBank/DDBJ databases">
        <authorList>
            <person name="Wei W."/>
        </authorList>
    </citation>
    <scope>NUCLEOTIDE SEQUENCE [LARGE SCALE GENOMIC DNA]</scope>
    <source>
        <strain evidence="3 5">XU2</strain>
    </source>
</reference>
<dbReference type="Proteomes" id="UP001570846">
    <property type="component" value="Unassembled WGS sequence"/>
</dbReference>
<feature type="transmembrane region" description="Helical" evidence="1">
    <location>
        <begin position="154"/>
        <end position="172"/>
    </location>
</feature>